<evidence type="ECO:0000256" key="4">
    <source>
        <dbReference type="ARBA" id="ARBA00011533"/>
    </source>
</evidence>
<dbReference type="GO" id="GO:0005743">
    <property type="term" value="C:mitochondrial inner membrane"/>
    <property type="evidence" value="ECO:0007669"/>
    <property type="project" value="UniProtKB-SubCell"/>
</dbReference>
<keyword evidence="6" id="KW-0813">Transport</keyword>
<evidence type="ECO:0000256" key="10">
    <source>
        <dbReference type="ARBA" id="ARBA00022982"/>
    </source>
</evidence>
<evidence type="ECO:0000313" key="16">
    <source>
        <dbReference type="Ensembl" id="ENSRFEP00010024125.1"/>
    </source>
</evidence>
<evidence type="ECO:0000256" key="6">
    <source>
        <dbReference type="ARBA" id="ARBA00022448"/>
    </source>
</evidence>
<keyword evidence="12" id="KW-0496">Mitochondrion</keyword>
<keyword evidence="7" id="KW-0679">Respiratory chain</keyword>
<reference evidence="16 17" key="2">
    <citation type="journal article" date="2018" name="Annu Rev Anim Biosci">
        <title>Bat Biology, Genomes, and the Bat1K Project: To Generate Chromosome-Level Genomes for All Living Bat Species.</title>
        <authorList>
            <person name="Teeling E.C."/>
            <person name="Vernes S.C."/>
            <person name="Davalos L.M."/>
            <person name="Ray D.A."/>
            <person name="Gilbert M.T.P."/>
            <person name="Myers E."/>
        </authorList>
    </citation>
    <scope>NUCLEOTIDE SEQUENCE</scope>
</reference>
<evidence type="ECO:0000256" key="13">
    <source>
        <dbReference type="ARBA" id="ARBA00023136"/>
    </source>
</evidence>
<reference evidence="16 17" key="1">
    <citation type="journal article" date="2015" name="Annu Rev Anim Biosci">
        <title>The Genome 10K Project: a way forward.</title>
        <authorList>
            <person name="Koepfli K.P."/>
            <person name="Paten B."/>
            <person name="O'Brien S.J."/>
            <person name="Koepfli K.P."/>
            <person name="Paten B."/>
            <person name="Antunes A."/>
            <person name="Belov K."/>
            <person name="Bustamante C."/>
            <person name="Castoe T.A."/>
            <person name="Clawson H."/>
            <person name="Crawford A.J."/>
            <person name="Diekhans M."/>
            <person name="Distel D."/>
            <person name="Durbin R."/>
            <person name="Earl D."/>
            <person name="Fujita M.K."/>
            <person name="Gamble T."/>
            <person name="Georges A."/>
            <person name="Gemmell N."/>
            <person name="Gilbert M.T."/>
            <person name="Graves J.M."/>
            <person name="Green R.E."/>
            <person name="Hickey G."/>
            <person name="Jarvis E.D."/>
            <person name="Johnson W."/>
            <person name="Komissarov A."/>
            <person name="Korf I."/>
            <person name="Kuhn R."/>
            <person name="Larkin D.M."/>
            <person name="Lewin H."/>
            <person name="Lopez J.V."/>
            <person name="Ma J."/>
            <person name="Marques-Bonet T."/>
            <person name="Miller W."/>
            <person name="Murphy R."/>
            <person name="Pevzner P."/>
            <person name="Shapiro B."/>
            <person name="Steiner C."/>
            <person name="Tamazian G."/>
            <person name="Venkatesh B."/>
            <person name="Wang J."/>
            <person name="Wayne R."/>
            <person name="Wiley E."/>
            <person name="Yang H."/>
            <person name="Zhang G."/>
            <person name="Haussler D."/>
            <person name="Ryder O."/>
            <person name="O'Brien S.J."/>
        </authorList>
    </citation>
    <scope>NUCLEOTIDE SEQUENCE</scope>
</reference>
<keyword evidence="13" id="KW-0472">Membrane</keyword>
<evidence type="ECO:0000256" key="8">
    <source>
        <dbReference type="ARBA" id="ARBA00022692"/>
    </source>
</evidence>
<comment type="subunit">
    <text evidence="4">Complex I is composed of 45 different subunits.</text>
</comment>
<evidence type="ECO:0000256" key="5">
    <source>
        <dbReference type="ARBA" id="ARBA00018681"/>
    </source>
</evidence>
<dbReference type="InParanoid" id="A0A671FEX2"/>
<protein>
    <recommendedName>
        <fullName evidence="5">NADH dehydrogenase [ubiquinone] 1 beta subcomplex subunit 4</fullName>
    </recommendedName>
    <alternativeName>
        <fullName evidence="14">Complex I-B15</fullName>
    </alternativeName>
    <alternativeName>
        <fullName evidence="15">NADH-ubiquinone oxidoreductase B15 subunit</fullName>
    </alternativeName>
</protein>
<evidence type="ECO:0000256" key="2">
    <source>
        <dbReference type="ARBA" id="ARBA00004298"/>
    </source>
</evidence>
<keyword evidence="11" id="KW-1133">Transmembrane helix</keyword>
<dbReference type="Pfam" id="PF07225">
    <property type="entry name" value="NDUF_B4"/>
    <property type="match status" value="1"/>
</dbReference>
<sequence length="113" mass="13212">MGYPFREKQRARGLREYDLPLETWKAQAEQSAIRSQLKRLDLLQYNDPNSQGLIKDPALTRWTYPRSANVHLNSKKLIQEGKLDQKDLTTHIKPGNDDYIYYCLNKSSITVFP</sequence>
<accession>A0A671FEX2</accession>
<evidence type="ECO:0000256" key="1">
    <source>
        <dbReference type="ARBA" id="ARBA00003195"/>
    </source>
</evidence>
<dbReference type="Ensembl" id="ENSRFET00010026233.1">
    <property type="protein sequence ID" value="ENSRFEP00010024125.1"/>
    <property type="gene ID" value="ENSRFEG00010016101.1"/>
</dbReference>
<organism evidence="16 17">
    <name type="scientific">Rhinolophus ferrumequinum</name>
    <name type="common">Greater horseshoe bat</name>
    <dbReference type="NCBI Taxonomy" id="59479"/>
    <lineage>
        <taxon>Eukaryota</taxon>
        <taxon>Metazoa</taxon>
        <taxon>Chordata</taxon>
        <taxon>Craniata</taxon>
        <taxon>Vertebrata</taxon>
        <taxon>Euteleostomi</taxon>
        <taxon>Mammalia</taxon>
        <taxon>Eutheria</taxon>
        <taxon>Laurasiatheria</taxon>
        <taxon>Chiroptera</taxon>
        <taxon>Yinpterochiroptera</taxon>
        <taxon>Rhinolophoidea</taxon>
        <taxon>Rhinolophidae</taxon>
        <taxon>Rhinolophinae</taxon>
        <taxon>Rhinolophus</taxon>
    </lineage>
</organism>
<name>A0A671FEX2_RHIFE</name>
<comment type="subcellular location">
    <subcellularLocation>
        <location evidence="2">Mitochondrion inner membrane</location>
        <topology evidence="2">Single-pass membrane protein</topology>
        <orientation evidence="2">Matrix side</orientation>
    </subcellularLocation>
</comment>
<evidence type="ECO:0000256" key="11">
    <source>
        <dbReference type="ARBA" id="ARBA00022989"/>
    </source>
</evidence>
<evidence type="ECO:0000313" key="17">
    <source>
        <dbReference type="Proteomes" id="UP000472240"/>
    </source>
</evidence>
<dbReference type="Proteomes" id="UP000472240">
    <property type="component" value="Chromosome 17"/>
</dbReference>
<dbReference type="AlphaFoldDB" id="A0A671FEX2"/>
<keyword evidence="10" id="KW-0249">Electron transport</keyword>
<proteinExistence type="inferred from homology"/>
<comment type="similarity">
    <text evidence="3">Belongs to the complex I NDUFB4 subunit family.</text>
</comment>
<evidence type="ECO:0000256" key="3">
    <source>
        <dbReference type="ARBA" id="ARBA00007260"/>
    </source>
</evidence>
<reference evidence="16" key="5">
    <citation type="submission" date="2025-09" db="UniProtKB">
        <authorList>
            <consortium name="Ensembl"/>
        </authorList>
    </citation>
    <scope>IDENTIFICATION</scope>
</reference>
<keyword evidence="9" id="KW-0999">Mitochondrion inner membrane</keyword>
<dbReference type="InterPro" id="IPR009866">
    <property type="entry name" value="NADH_UbQ_OxRdtase_NDUFB4_su"/>
</dbReference>
<evidence type="ECO:0000256" key="15">
    <source>
        <dbReference type="ARBA" id="ARBA00030987"/>
    </source>
</evidence>
<evidence type="ECO:0000256" key="9">
    <source>
        <dbReference type="ARBA" id="ARBA00022792"/>
    </source>
</evidence>
<evidence type="ECO:0000256" key="14">
    <source>
        <dbReference type="ARBA" id="ARBA00030212"/>
    </source>
</evidence>
<keyword evidence="8" id="KW-0812">Transmembrane</keyword>
<evidence type="ECO:0000256" key="7">
    <source>
        <dbReference type="ARBA" id="ARBA00022660"/>
    </source>
</evidence>
<dbReference type="PANTHER" id="PTHR15469:SF0">
    <property type="entry name" value="NADH DEHYDROGENASE [UBIQUINONE] 1 BETA SUBCOMPLEX SUBUNIT 4"/>
    <property type="match status" value="1"/>
</dbReference>
<evidence type="ECO:0000256" key="12">
    <source>
        <dbReference type="ARBA" id="ARBA00023128"/>
    </source>
</evidence>
<comment type="function">
    <text evidence="1">Accessory subunit of the mitochondrial membrane respiratory chain NADH dehydrogenase (Complex I), that is believed not to be involved in catalysis. Complex I functions in the transfer of electrons from NADH to the respiratory chain. The immediate electron acceptor for the enzyme is believed to be ubiquinone.</text>
</comment>
<dbReference type="PANTHER" id="PTHR15469">
    <property type="entry name" value="NADH-UBIQUINONE OXIDOREDUCTASE B15 SUBUNIT"/>
    <property type="match status" value="1"/>
</dbReference>
<reference evidence="16" key="4">
    <citation type="submission" date="2025-08" db="UniProtKB">
        <authorList>
            <consortium name="Ensembl"/>
        </authorList>
    </citation>
    <scope>IDENTIFICATION</scope>
</reference>
<reference evidence="17" key="3">
    <citation type="submission" date="2018-12" db="EMBL/GenBank/DDBJ databases">
        <title>G10K-VGP greater horseshoe bat female genome, primary haplotype.</title>
        <authorList>
            <person name="Teeling E."/>
            <person name="Myers G."/>
            <person name="Vernes S."/>
            <person name="Pippel M."/>
            <person name="Winkler S."/>
            <person name="Fedrigo O."/>
            <person name="Rhie A."/>
            <person name="Koren S."/>
            <person name="Phillippy A."/>
            <person name="Lewin H."/>
            <person name="Damas J."/>
            <person name="Howe K."/>
            <person name="Mountcastle J."/>
            <person name="Jarvis E.D."/>
        </authorList>
    </citation>
    <scope>NUCLEOTIDE SEQUENCE [LARGE SCALE GENOMIC DNA]</scope>
</reference>
<keyword evidence="17" id="KW-1185">Reference proteome</keyword>